<evidence type="ECO:0000313" key="2">
    <source>
        <dbReference type="EMBL" id="RGK52950.1"/>
    </source>
</evidence>
<sequence>MAKLSYKVSYYVFYVCIALILVVLGMFYGVGYSETNAAGLVEPANTPALMYLMYGMFAVCVAVTVIAAVLQFGAALKDNPKGAIKSLFGLILLVVLLIITYNIGSNVPVLLGGGTAYENATMLKVTDMFLYSTYALLVVAAIGTLLNLTGIFKQR</sequence>
<feature type="transmembrane region" description="Helical" evidence="1">
    <location>
        <begin position="51"/>
        <end position="75"/>
    </location>
</feature>
<dbReference type="Proteomes" id="UP000260862">
    <property type="component" value="Unassembled WGS sequence"/>
</dbReference>
<evidence type="ECO:0000256" key="1">
    <source>
        <dbReference type="SAM" id="Phobius"/>
    </source>
</evidence>
<comment type="caution">
    <text evidence="2">The sequence shown here is derived from an EMBL/GenBank/DDBJ whole genome shotgun (WGS) entry which is preliminary data.</text>
</comment>
<feature type="transmembrane region" description="Helical" evidence="1">
    <location>
        <begin position="87"/>
        <end position="111"/>
    </location>
</feature>
<accession>A0A3E4MT71</accession>
<keyword evidence="1" id="KW-0812">Transmembrane</keyword>
<dbReference type="AlphaFoldDB" id="A0A3E4MT71"/>
<gene>
    <name evidence="2" type="ORF">DXD04_12850</name>
</gene>
<reference evidence="2 3" key="1">
    <citation type="submission" date="2018-08" db="EMBL/GenBank/DDBJ databases">
        <title>A genome reference for cultivated species of the human gut microbiota.</title>
        <authorList>
            <person name="Zou Y."/>
            <person name="Xue W."/>
            <person name="Luo G."/>
        </authorList>
    </citation>
    <scope>NUCLEOTIDE SEQUENCE [LARGE SCALE GENOMIC DNA]</scope>
    <source>
        <strain evidence="2 3">TF10-3AC</strain>
    </source>
</reference>
<organism evidence="2 3">
    <name type="scientific">Phocaeicola plebeius</name>
    <dbReference type="NCBI Taxonomy" id="310297"/>
    <lineage>
        <taxon>Bacteria</taxon>
        <taxon>Pseudomonadati</taxon>
        <taxon>Bacteroidota</taxon>
        <taxon>Bacteroidia</taxon>
        <taxon>Bacteroidales</taxon>
        <taxon>Bacteroidaceae</taxon>
        <taxon>Phocaeicola</taxon>
    </lineage>
</organism>
<proteinExistence type="predicted"/>
<evidence type="ECO:0000313" key="3">
    <source>
        <dbReference type="Proteomes" id="UP000260862"/>
    </source>
</evidence>
<name>A0A3E4MT71_9BACT</name>
<dbReference type="RefSeq" id="WP_117673663.1">
    <property type="nucleotide sequence ID" value="NZ_CABOGR010000026.1"/>
</dbReference>
<feature type="transmembrane region" description="Helical" evidence="1">
    <location>
        <begin position="12"/>
        <end position="31"/>
    </location>
</feature>
<keyword evidence="1" id="KW-1133">Transmembrane helix</keyword>
<feature type="transmembrane region" description="Helical" evidence="1">
    <location>
        <begin position="131"/>
        <end position="152"/>
    </location>
</feature>
<protein>
    <submittedName>
        <fullName evidence="2">Uncharacterized protein</fullName>
    </submittedName>
</protein>
<dbReference type="EMBL" id="QSQT01000026">
    <property type="protein sequence ID" value="RGK52950.1"/>
    <property type="molecule type" value="Genomic_DNA"/>
</dbReference>
<keyword evidence="1" id="KW-0472">Membrane</keyword>
<keyword evidence="3" id="KW-1185">Reference proteome</keyword>